<name>A0A024UN61_9STRA</name>
<proteinExistence type="predicted"/>
<gene>
    <name evidence="1" type="ORF">H310_02290</name>
</gene>
<evidence type="ECO:0000313" key="1">
    <source>
        <dbReference type="EMBL" id="ETW07871.1"/>
    </source>
</evidence>
<dbReference type="VEuPathDB" id="FungiDB:H310_02290"/>
<dbReference type="GeneID" id="20079340"/>
<dbReference type="AlphaFoldDB" id="A0A024UN61"/>
<dbReference type="EMBL" id="KI913954">
    <property type="protein sequence ID" value="ETW07871.1"/>
    <property type="molecule type" value="Genomic_DNA"/>
</dbReference>
<protein>
    <submittedName>
        <fullName evidence="1">Uncharacterized protein</fullName>
    </submittedName>
</protein>
<sequence length="149" mass="16381">MAYHTLVCTLDTSDPPTLHTMTWHASSTPIKSINGLDLGKPHQALLEHEALVPKNLDKVPKVVDLQRHAVGHLEQLVHGKELAIALDNAFSQSSHVRLDLLRETHATASSKIQVALLCRFDLGTGLGETDERFQLSHRDGDAVGRRVCV</sequence>
<accession>A0A024UN61</accession>
<dbReference type="RefSeq" id="XP_008863964.1">
    <property type="nucleotide sequence ID" value="XM_008865742.1"/>
</dbReference>
<organism evidence="1">
    <name type="scientific">Aphanomyces invadans</name>
    <dbReference type="NCBI Taxonomy" id="157072"/>
    <lineage>
        <taxon>Eukaryota</taxon>
        <taxon>Sar</taxon>
        <taxon>Stramenopiles</taxon>
        <taxon>Oomycota</taxon>
        <taxon>Saprolegniomycetes</taxon>
        <taxon>Saprolegniales</taxon>
        <taxon>Verrucalvaceae</taxon>
        <taxon>Aphanomyces</taxon>
    </lineage>
</organism>
<reference evidence="1" key="1">
    <citation type="submission" date="2013-12" db="EMBL/GenBank/DDBJ databases">
        <title>The Genome Sequence of Aphanomyces invadans NJM9701.</title>
        <authorList>
            <consortium name="The Broad Institute Genomics Platform"/>
            <person name="Russ C."/>
            <person name="Tyler B."/>
            <person name="van West P."/>
            <person name="Dieguez-Uribeondo J."/>
            <person name="Young S.K."/>
            <person name="Zeng Q."/>
            <person name="Gargeya S."/>
            <person name="Fitzgerald M."/>
            <person name="Abouelleil A."/>
            <person name="Alvarado L."/>
            <person name="Chapman S.B."/>
            <person name="Gainer-Dewar J."/>
            <person name="Goldberg J."/>
            <person name="Griggs A."/>
            <person name="Gujja S."/>
            <person name="Hansen M."/>
            <person name="Howarth C."/>
            <person name="Imamovic A."/>
            <person name="Ireland A."/>
            <person name="Larimer J."/>
            <person name="McCowan C."/>
            <person name="Murphy C."/>
            <person name="Pearson M."/>
            <person name="Poon T.W."/>
            <person name="Priest M."/>
            <person name="Roberts A."/>
            <person name="Saif S."/>
            <person name="Shea T."/>
            <person name="Sykes S."/>
            <person name="Wortman J."/>
            <person name="Nusbaum C."/>
            <person name="Birren B."/>
        </authorList>
    </citation>
    <scope>NUCLEOTIDE SEQUENCE [LARGE SCALE GENOMIC DNA]</scope>
    <source>
        <strain evidence="1">NJM9701</strain>
    </source>
</reference>